<dbReference type="InterPro" id="IPR009597">
    <property type="entry name" value="DUF1206"/>
</dbReference>
<name>A0A1I6VNB0_9RHOB</name>
<feature type="transmembrane region" description="Helical" evidence="1">
    <location>
        <begin position="198"/>
        <end position="219"/>
    </location>
</feature>
<keyword evidence="1" id="KW-0812">Transmembrane</keyword>
<gene>
    <name evidence="3" type="ORF">SAMN04488040_3455</name>
</gene>
<keyword evidence="1" id="KW-1133">Transmembrane helix</keyword>
<accession>A0A1I6VNB0</accession>
<proteinExistence type="predicted"/>
<dbReference type="Pfam" id="PF06724">
    <property type="entry name" value="DUF1206"/>
    <property type="match status" value="3"/>
</dbReference>
<keyword evidence="4" id="KW-1185">Reference proteome</keyword>
<feature type="transmembrane region" description="Helical" evidence="1">
    <location>
        <begin position="105"/>
        <end position="129"/>
    </location>
</feature>
<organism evidence="3 4">
    <name type="scientific">Sulfitobacter marinus</name>
    <dbReference type="NCBI Taxonomy" id="394264"/>
    <lineage>
        <taxon>Bacteria</taxon>
        <taxon>Pseudomonadati</taxon>
        <taxon>Pseudomonadota</taxon>
        <taxon>Alphaproteobacteria</taxon>
        <taxon>Rhodobacterales</taxon>
        <taxon>Roseobacteraceae</taxon>
        <taxon>Sulfitobacter</taxon>
    </lineage>
</organism>
<dbReference type="EMBL" id="FPAJ01000008">
    <property type="protein sequence ID" value="SFT15222.1"/>
    <property type="molecule type" value="Genomic_DNA"/>
</dbReference>
<protein>
    <recommendedName>
        <fullName evidence="2">DUF1206 domain-containing protein</fullName>
    </recommendedName>
</protein>
<keyword evidence="1" id="KW-0472">Membrane</keyword>
<evidence type="ECO:0000313" key="4">
    <source>
        <dbReference type="Proteomes" id="UP000199239"/>
    </source>
</evidence>
<feature type="domain" description="DUF1206" evidence="2">
    <location>
        <begin position="196"/>
        <end position="265"/>
    </location>
</feature>
<dbReference type="STRING" id="394264.SAMN04488040_3455"/>
<evidence type="ECO:0000256" key="1">
    <source>
        <dbReference type="SAM" id="Phobius"/>
    </source>
</evidence>
<dbReference type="Proteomes" id="UP000199239">
    <property type="component" value="Unassembled WGS sequence"/>
</dbReference>
<feature type="transmembrane region" description="Helical" evidence="1">
    <location>
        <begin position="33"/>
        <end position="51"/>
    </location>
</feature>
<feature type="domain" description="DUF1206" evidence="2">
    <location>
        <begin position="108"/>
        <end position="174"/>
    </location>
</feature>
<reference evidence="4" key="1">
    <citation type="submission" date="2016-10" db="EMBL/GenBank/DDBJ databases">
        <authorList>
            <person name="Varghese N."/>
            <person name="Submissions S."/>
        </authorList>
    </citation>
    <scope>NUCLEOTIDE SEQUENCE [LARGE SCALE GENOMIC DNA]</scope>
    <source>
        <strain evidence="4">DSM 23422</strain>
    </source>
</reference>
<dbReference type="RefSeq" id="WP_093917636.1">
    <property type="nucleotide sequence ID" value="NZ_FPAJ01000008.1"/>
</dbReference>
<feature type="transmembrane region" description="Helical" evidence="1">
    <location>
        <begin position="149"/>
        <end position="169"/>
    </location>
</feature>
<dbReference type="OrthoDB" id="5702018at2"/>
<evidence type="ECO:0000313" key="3">
    <source>
        <dbReference type="EMBL" id="SFT15222.1"/>
    </source>
</evidence>
<evidence type="ECO:0000259" key="2">
    <source>
        <dbReference type="Pfam" id="PF06724"/>
    </source>
</evidence>
<feature type="domain" description="DUF1206" evidence="2">
    <location>
        <begin position="27"/>
        <end position="92"/>
    </location>
</feature>
<sequence length="287" mass="29860">MNKTAQQKILEHVDSSDFAWAIPIMRAGYAGRGLAYLVVAGVSLWSILQGGQAEGTKAAMQSLNGMVGAMIVGLIAAGMFAYAIWRAVDSLWDLEAYGTSAKGILARLGMFVTGAIHAGIGVLAVTALGAASSGSGGKEMLDRILQSPAGVWAVGLVGMVTVATGFYYFNKAITQSYREHLQGNHFTLHWNPVLRIGLAAQGIGIIIIGGLIAYAALSANASEAGGLGSAFDWLGDQAYGRILVAALCVGLLGFSLFCFVNAAYRIVPKASDRSVQSLSAKVKELAA</sequence>
<feature type="transmembrane region" description="Helical" evidence="1">
    <location>
        <begin position="239"/>
        <end position="264"/>
    </location>
</feature>
<dbReference type="AlphaFoldDB" id="A0A1I6VNB0"/>
<feature type="transmembrane region" description="Helical" evidence="1">
    <location>
        <begin position="63"/>
        <end position="85"/>
    </location>
</feature>